<dbReference type="AlphaFoldDB" id="A0A6C0AST2"/>
<protein>
    <recommendedName>
        <fullName evidence="1">Thioredoxin domain-containing protein</fullName>
    </recommendedName>
</protein>
<dbReference type="InterPro" id="IPR013766">
    <property type="entry name" value="Thioredoxin_domain"/>
</dbReference>
<dbReference type="Pfam" id="PF00085">
    <property type="entry name" value="Thioredoxin"/>
    <property type="match status" value="1"/>
</dbReference>
<dbReference type="EMBL" id="MN740864">
    <property type="protein sequence ID" value="QHS82977.1"/>
    <property type="molecule type" value="Genomic_DNA"/>
</dbReference>
<accession>A0A6C0AST2</accession>
<reference evidence="2" key="1">
    <citation type="journal article" date="2020" name="Nature">
        <title>Giant virus diversity and host interactions through global metagenomics.</title>
        <authorList>
            <person name="Schulz F."/>
            <person name="Roux S."/>
            <person name="Paez-Espino D."/>
            <person name="Jungbluth S."/>
            <person name="Walsh D.A."/>
            <person name="Denef V.J."/>
            <person name="McMahon K.D."/>
            <person name="Konstantinidis K.T."/>
            <person name="Eloe-Fadrosh E.A."/>
            <person name="Kyrpides N.C."/>
            <person name="Woyke T."/>
        </authorList>
    </citation>
    <scope>NUCLEOTIDE SEQUENCE</scope>
    <source>
        <strain evidence="2">GVMAG-S-1103017-74</strain>
    </source>
</reference>
<dbReference type="SUPFAM" id="SSF52833">
    <property type="entry name" value="Thioredoxin-like"/>
    <property type="match status" value="1"/>
</dbReference>
<proteinExistence type="predicted"/>
<feature type="domain" description="Thioredoxin" evidence="1">
    <location>
        <begin position="8"/>
        <end position="87"/>
    </location>
</feature>
<name>A0A6C0AST2_9ZZZZ</name>
<dbReference type="CDD" id="cd02947">
    <property type="entry name" value="TRX_family"/>
    <property type="match status" value="1"/>
</dbReference>
<sequence length="103" mass="10983">MQRAYNAPSDRHIVVVVRDTCGACQMLFQHLHALLRKGAALPGDIWLVRTEHVAAVPALAGANVQSVPTFFVVQDGAVVTSKAGVHPSADGMLDVMRGMLHGQ</sequence>
<organism evidence="2">
    <name type="scientific">viral metagenome</name>
    <dbReference type="NCBI Taxonomy" id="1070528"/>
    <lineage>
        <taxon>unclassified sequences</taxon>
        <taxon>metagenomes</taxon>
        <taxon>organismal metagenomes</taxon>
    </lineage>
</organism>
<dbReference type="InterPro" id="IPR036249">
    <property type="entry name" value="Thioredoxin-like_sf"/>
</dbReference>
<evidence type="ECO:0000313" key="2">
    <source>
        <dbReference type="EMBL" id="QHS82977.1"/>
    </source>
</evidence>
<evidence type="ECO:0000259" key="1">
    <source>
        <dbReference type="Pfam" id="PF00085"/>
    </source>
</evidence>
<dbReference type="Gene3D" id="3.40.30.10">
    <property type="entry name" value="Glutaredoxin"/>
    <property type="match status" value="1"/>
</dbReference>